<dbReference type="AlphaFoldDB" id="A0A2H9U5X9"/>
<dbReference type="PRINTS" id="PR00702">
    <property type="entry name" value="ACRIFLAVINRP"/>
</dbReference>
<evidence type="ECO:0000256" key="2">
    <source>
        <dbReference type="ARBA" id="ARBA00022448"/>
    </source>
</evidence>
<keyword evidence="6 11" id="KW-1133">Transmembrane helix</keyword>
<keyword evidence="2 11" id="KW-0813">Transport</keyword>
<dbReference type="FunFam" id="1.20.1640.10:FF:000004">
    <property type="entry name" value="Protein translocase subunit SecD"/>
    <property type="match status" value="1"/>
</dbReference>
<dbReference type="InterPro" id="IPR005791">
    <property type="entry name" value="SecD"/>
</dbReference>
<comment type="subunit">
    <text evidence="11">Forms a complex with SecF. Part of the essential Sec protein translocation apparatus which comprises SecA, SecYEG and auxiliary proteins SecDF-YajC and YidC.</text>
</comment>
<proteinExistence type="inferred from homology"/>
<keyword evidence="4 11" id="KW-0812">Transmembrane</keyword>
<dbReference type="GO" id="GO:0043952">
    <property type="term" value="P:protein transport by the Sec complex"/>
    <property type="evidence" value="ECO:0007669"/>
    <property type="project" value="UniProtKB-UniRule"/>
</dbReference>
<dbReference type="FunFam" id="3.30.1360.200:FF:000001">
    <property type="entry name" value="Protein translocase subunit SecD"/>
    <property type="match status" value="1"/>
</dbReference>
<feature type="transmembrane region" description="Helical" evidence="11">
    <location>
        <begin position="560"/>
        <end position="580"/>
    </location>
</feature>
<dbReference type="GO" id="GO:0005886">
    <property type="term" value="C:plasma membrane"/>
    <property type="evidence" value="ECO:0007669"/>
    <property type="project" value="UniProtKB-SubCell"/>
</dbReference>
<dbReference type="Pfam" id="PF13721">
    <property type="entry name" value="SecD-TM1"/>
    <property type="match status" value="1"/>
</dbReference>
<dbReference type="PANTHER" id="PTHR30081">
    <property type="entry name" value="PROTEIN-EXPORT MEMBRANE PROTEIN SEC"/>
    <property type="match status" value="1"/>
</dbReference>
<feature type="domain" description="SecD export protein N-terminal TM" evidence="13">
    <location>
        <begin position="2"/>
        <end position="103"/>
    </location>
</feature>
<dbReference type="Proteomes" id="UP000235861">
    <property type="component" value="Unassembled WGS sequence"/>
</dbReference>
<dbReference type="InterPro" id="IPR027398">
    <property type="entry name" value="SecD-TM"/>
</dbReference>
<dbReference type="InterPro" id="IPR048631">
    <property type="entry name" value="SecD_1st"/>
</dbReference>
<feature type="transmembrane region" description="Helical" evidence="11">
    <location>
        <begin position="458"/>
        <end position="476"/>
    </location>
</feature>
<accession>A0A2H9U5X9</accession>
<comment type="similarity">
    <text evidence="9 11">Belongs to the SecD/SecF family. SecD subfamily.</text>
</comment>
<evidence type="ECO:0000313" key="16">
    <source>
        <dbReference type="EMBL" id="PJG59453.1"/>
    </source>
</evidence>
<dbReference type="Pfam" id="PF07549">
    <property type="entry name" value="Sec_GG"/>
    <property type="match status" value="1"/>
</dbReference>
<dbReference type="Pfam" id="PF22599">
    <property type="entry name" value="SecDF_P1_head"/>
    <property type="match status" value="1"/>
</dbReference>
<dbReference type="InterPro" id="IPR022646">
    <property type="entry name" value="SecD/SecF_CS"/>
</dbReference>
<dbReference type="PANTHER" id="PTHR30081:SF1">
    <property type="entry name" value="PROTEIN TRANSLOCASE SUBUNIT SECD"/>
    <property type="match status" value="1"/>
</dbReference>
<dbReference type="FunFam" id="3.30.70.3400:FF:000003">
    <property type="entry name" value="Preprotein translocase subunit SecD"/>
    <property type="match status" value="1"/>
</dbReference>
<keyword evidence="3 11" id="KW-1003">Cell membrane</keyword>
<dbReference type="InterPro" id="IPR022813">
    <property type="entry name" value="SecD/SecF_arch_bac"/>
</dbReference>
<dbReference type="InterPro" id="IPR001036">
    <property type="entry name" value="Acrflvin-R"/>
</dbReference>
<evidence type="ECO:0000256" key="5">
    <source>
        <dbReference type="ARBA" id="ARBA00022927"/>
    </source>
</evidence>
<evidence type="ECO:0000256" key="8">
    <source>
        <dbReference type="ARBA" id="ARBA00023136"/>
    </source>
</evidence>
<dbReference type="InterPro" id="IPR055344">
    <property type="entry name" value="SecD_SecF_C_bact"/>
</dbReference>
<dbReference type="InterPro" id="IPR048634">
    <property type="entry name" value="SecD_SecF_C"/>
</dbReference>
<evidence type="ECO:0000256" key="3">
    <source>
        <dbReference type="ARBA" id="ARBA00022475"/>
    </source>
</evidence>
<dbReference type="GO" id="GO:0065002">
    <property type="term" value="P:intracellular protein transmembrane transport"/>
    <property type="evidence" value="ECO:0007669"/>
    <property type="project" value="UniProtKB-UniRule"/>
</dbReference>
<dbReference type="OrthoDB" id="9805019at2"/>
<keyword evidence="7 11" id="KW-0811">Translocation</keyword>
<name>A0A2H9U5X9_9GAMM</name>
<dbReference type="GO" id="GO:0006605">
    <property type="term" value="P:protein targeting"/>
    <property type="evidence" value="ECO:0007669"/>
    <property type="project" value="UniProtKB-UniRule"/>
</dbReference>
<evidence type="ECO:0000313" key="17">
    <source>
        <dbReference type="Proteomes" id="UP000235861"/>
    </source>
</evidence>
<keyword evidence="17" id="KW-1185">Reference proteome</keyword>
<keyword evidence="8 11" id="KW-0472">Membrane</keyword>
<feature type="transmembrane region" description="Helical" evidence="11">
    <location>
        <begin position="483"/>
        <end position="502"/>
    </location>
</feature>
<feature type="transmembrane region" description="Helical" evidence="11">
    <location>
        <begin position="7"/>
        <end position="25"/>
    </location>
</feature>
<comment type="caution">
    <text evidence="16">The sequence shown here is derived from an EMBL/GenBank/DDBJ whole genome shotgun (WGS) entry which is preliminary data.</text>
</comment>
<dbReference type="InterPro" id="IPR054384">
    <property type="entry name" value="SecDF_P1_head"/>
</dbReference>
<gene>
    <name evidence="11 16" type="primary">secD</name>
    <name evidence="16" type="ORF">CUC53_07295</name>
</gene>
<feature type="domain" description="SecDF P1 head subdomain" evidence="15">
    <location>
        <begin position="306"/>
        <end position="433"/>
    </location>
</feature>
<evidence type="ECO:0000256" key="6">
    <source>
        <dbReference type="ARBA" id="ARBA00022989"/>
    </source>
</evidence>
<dbReference type="Gene3D" id="3.30.1360.200">
    <property type="match status" value="1"/>
</dbReference>
<dbReference type="Gene3D" id="3.30.70.3400">
    <property type="match status" value="2"/>
</dbReference>
<dbReference type="HAMAP" id="MF_01463_B">
    <property type="entry name" value="SecD_B"/>
    <property type="match status" value="1"/>
</dbReference>
<dbReference type="GO" id="GO:0015450">
    <property type="term" value="F:protein-transporting ATPase activity"/>
    <property type="evidence" value="ECO:0007669"/>
    <property type="project" value="InterPro"/>
</dbReference>
<dbReference type="SUPFAM" id="SSF82866">
    <property type="entry name" value="Multidrug efflux transporter AcrB transmembrane domain"/>
    <property type="match status" value="1"/>
</dbReference>
<dbReference type="EMBL" id="PGGC01000064">
    <property type="protein sequence ID" value="PJG59453.1"/>
    <property type="molecule type" value="Genomic_DNA"/>
</dbReference>
<comment type="subcellular location">
    <subcellularLocation>
        <location evidence="1 11">Cell membrane</location>
        <topology evidence="1 11">Multi-pass membrane protein</topology>
    </subcellularLocation>
</comment>
<evidence type="ECO:0000259" key="13">
    <source>
        <dbReference type="Pfam" id="PF13721"/>
    </source>
</evidence>
<feature type="domain" description="Protein translocase subunit SecDF P1" evidence="14">
    <location>
        <begin position="229"/>
        <end position="288"/>
    </location>
</feature>
<feature type="transmembrane region" description="Helical" evidence="11">
    <location>
        <begin position="586"/>
        <end position="607"/>
    </location>
</feature>
<keyword evidence="5 11" id="KW-0653">Protein transport</keyword>
<evidence type="ECO:0000259" key="12">
    <source>
        <dbReference type="Pfam" id="PF02355"/>
    </source>
</evidence>
<organism evidence="16 17">
    <name type="scientific">Aeromonas cavernicola</name>
    <dbReference type="NCBI Taxonomy" id="1006623"/>
    <lineage>
        <taxon>Bacteria</taxon>
        <taxon>Pseudomonadati</taxon>
        <taxon>Pseudomonadota</taxon>
        <taxon>Gammaproteobacteria</taxon>
        <taxon>Aeromonadales</taxon>
        <taxon>Aeromonadaceae</taxon>
        <taxon>Aeromonas</taxon>
    </lineage>
</organism>
<dbReference type="Pfam" id="PF02355">
    <property type="entry name" value="SecD_SecF_C"/>
    <property type="match status" value="1"/>
</dbReference>
<dbReference type="RefSeq" id="WP_100293544.1">
    <property type="nucleotide sequence ID" value="NZ_PGGC01000064.1"/>
</dbReference>
<evidence type="ECO:0000256" key="11">
    <source>
        <dbReference type="HAMAP-Rule" id="MF_01463"/>
    </source>
</evidence>
<evidence type="ECO:0000256" key="9">
    <source>
        <dbReference type="ARBA" id="ARBA00060774"/>
    </source>
</evidence>
<dbReference type="Gene3D" id="1.20.1640.10">
    <property type="entry name" value="Multidrug efflux transporter AcrB transmembrane domain"/>
    <property type="match status" value="1"/>
</dbReference>
<evidence type="ECO:0000259" key="15">
    <source>
        <dbReference type="Pfam" id="PF22599"/>
    </source>
</evidence>
<dbReference type="NCBIfam" id="TIGR00916">
    <property type="entry name" value="2A0604s01"/>
    <property type="match status" value="1"/>
</dbReference>
<sequence>MLNRYPLWKYLMVIVVIAIGFLYAAPNLYGEDPALQVSASRGAEVKLETLDLVNETLNAAKIPVKHAAFEHGFILVRFKNTEDQLKARDVVATKLGDNFITALNLAPATPAWLNAIGAAPLKLGLDLRGGVHFLMEVDMAEALTKQQEQMVQDFRSELRTQKIRYSGVRRVGDQVQVLFRDEADQERALSHLRRQNPDLAFTTEQKGDELILLAALTEAKIKEVKKYALEQNITIIRNRVNELGVAEPLVQQQGAERIVVELPGIQDTARAKEILGATATLEFHMVDETADIQAAADGRVPPSSKVYNDRNGRPVVLQKRVILTGDHIVGAQSGFDEYSRPQVNIKLDGQGGNKMANFTKDNVGKGMATVFIEYKPVGQPGPDGKRKFRKQEEVINVATIQSRLGSQFRITGIDNANEAHNLALLLRAGALIAPIQIVEERTIGPSLGQQNIDSGMEAIGWAMLVIVLFMGIYYRAFGWVANLALSMNLVLIVGIMSMIPGATMTLPGIAGIVLTLGMAVDANVLIYERIREEIRNGRGVQQAIHLGFDRAFSTIADSNVTSLITCVILFGIGTGAIKGFALTLGIGLSASMFTAITVSRAIINLAWGGRRLDKLPI</sequence>
<protein>
    <recommendedName>
        <fullName evidence="10 11">Protein translocase subunit SecD</fullName>
    </recommendedName>
</protein>
<evidence type="ECO:0000256" key="10">
    <source>
        <dbReference type="ARBA" id="ARBA00068220"/>
    </source>
</evidence>
<evidence type="ECO:0000256" key="1">
    <source>
        <dbReference type="ARBA" id="ARBA00004651"/>
    </source>
</evidence>
<dbReference type="Pfam" id="PF21760">
    <property type="entry name" value="SecD_1st"/>
    <property type="match status" value="1"/>
</dbReference>
<evidence type="ECO:0000256" key="7">
    <source>
        <dbReference type="ARBA" id="ARBA00023010"/>
    </source>
</evidence>
<reference evidence="16 17" key="1">
    <citation type="submission" date="2017-11" db="EMBL/GenBank/DDBJ databases">
        <title>Draft genome sequence of environmental isolate Aeromonas cavernicola sp. nov. MDC 2508.</title>
        <authorList>
            <person name="Colston S.M."/>
            <person name="Navarro A."/>
            <person name="Martinez-Murcia A.J."/>
            <person name="Graf J."/>
        </authorList>
    </citation>
    <scope>NUCLEOTIDE SEQUENCE [LARGE SCALE GENOMIC DNA]</scope>
    <source>
        <strain evidence="16 17">MDC 2508</strain>
    </source>
</reference>
<feature type="transmembrane region" description="Helical" evidence="11">
    <location>
        <begin position="508"/>
        <end position="527"/>
    </location>
</feature>
<feature type="domain" description="Protein export membrane protein SecD/SecF C-terminal" evidence="12">
    <location>
        <begin position="435"/>
        <end position="603"/>
    </location>
</feature>
<comment type="function">
    <text evidence="11">Part of the Sec protein translocase complex. Interacts with the SecYEG preprotein conducting channel. SecDF uses the proton motive force (PMF) to complete protein translocation after the ATP-dependent function of SecA.</text>
</comment>
<evidence type="ECO:0000256" key="4">
    <source>
        <dbReference type="ARBA" id="ARBA00022692"/>
    </source>
</evidence>
<evidence type="ECO:0000259" key="14">
    <source>
        <dbReference type="Pfam" id="PF21760"/>
    </source>
</evidence>
<dbReference type="NCBIfam" id="TIGR01129">
    <property type="entry name" value="secD"/>
    <property type="match status" value="1"/>
</dbReference>